<dbReference type="AlphaFoldDB" id="A0A7I8VUD4"/>
<dbReference type="GO" id="GO:1900449">
    <property type="term" value="P:regulation of glutamate receptor signaling pathway"/>
    <property type="evidence" value="ECO:0007669"/>
    <property type="project" value="InterPro"/>
</dbReference>
<accession>A0A7I8VUD4</accession>
<sequence length="396" mass="43316">MMKEAMFYLWSVILLISIAYIQNAEIDMTDCGKTKNCWQKPSGCQNETDCIGIVTWKKNGNDLDFEVMGKKQYAAIGFSSDEAMGDDSIHACLKPSTGNPVINTYKSTGESKPPLVSYNGLTNKKIESEGSVLRCRFTRPQKTGNTDVFDLDSGKKYILFWAMGDLSGNELTPHVKAERGHSDGKIDYTKLPSSPSTGNLDMTDCGKTKNCWKKPSSCKDETDCIGIVTWKKNGNDLDFEVMGKKQYAAIGFSSDEAMGDDSIHACLKPSTGNPVINTYKSTGESKPPLVSYNGLTNKKIESEGSVLRCRFTRPQKTGNTDVFDLDSGKKYILFWAMGDLSGNELTAHVKAERGHSDGKIDYTSSPAGSSAEAIKSNLSILLLTSTLLIVIQVLSN</sequence>
<evidence type="ECO:0000313" key="4">
    <source>
        <dbReference type="Proteomes" id="UP000549394"/>
    </source>
</evidence>
<dbReference type="SMART" id="SM00664">
    <property type="entry name" value="DoH"/>
    <property type="match status" value="2"/>
</dbReference>
<name>A0A7I8VUD4_9ANNE</name>
<evidence type="ECO:0000256" key="1">
    <source>
        <dbReference type="SAM" id="SignalP"/>
    </source>
</evidence>
<keyword evidence="1" id="KW-0732">Signal</keyword>
<proteinExistence type="predicted"/>
<keyword evidence="4" id="KW-1185">Reference proteome</keyword>
<comment type="caution">
    <text evidence="3">The sequence shown here is derived from an EMBL/GenBank/DDBJ whole genome shotgun (WGS) entry which is preliminary data.</text>
</comment>
<dbReference type="InterPro" id="IPR042789">
    <property type="entry name" value="FRRS1L"/>
</dbReference>
<feature type="signal peptide" evidence="1">
    <location>
        <begin position="1"/>
        <end position="23"/>
    </location>
</feature>
<feature type="domain" description="DOMON" evidence="2">
    <location>
        <begin position="224"/>
        <end position="338"/>
    </location>
</feature>
<dbReference type="EMBL" id="CAJFCJ010000009">
    <property type="protein sequence ID" value="CAD5119032.1"/>
    <property type="molecule type" value="Genomic_DNA"/>
</dbReference>
<evidence type="ECO:0000259" key="2">
    <source>
        <dbReference type="PROSITE" id="PS50836"/>
    </source>
</evidence>
<dbReference type="Pfam" id="PF03351">
    <property type="entry name" value="DOMON"/>
    <property type="match status" value="2"/>
</dbReference>
<dbReference type="PANTHER" id="PTHR46902:SF1">
    <property type="entry name" value="DOMON DOMAIN-CONTAINING PROTEIN FRRS1L"/>
    <property type="match status" value="1"/>
</dbReference>
<protein>
    <submittedName>
        <fullName evidence="3">DgyrCDS7682</fullName>
    </submittedName>
</protein>
<dbReference type="InterPro" id="IPR005018">
    <property type="entry name" value="DOMON_domain"/>
</dbReference>
<dbReference type="PROSITE" id="PS50836">
    <property type="entry name" value="DOMON"/>
    <property type="match status" value="2"/>
</dbReference>
<feature type="chain" id="PRO_5029791704" evidence="1">
    <location>
        <begin position="24"/>
        <end position="396"/>
    </location>
</feature>
<dbReference type="OrthoDB" id="6418377at2759"/>
<evidence type="ECO:0000313" key="3">
    <source>
        <dbReference type="EMBL" id="CAD5119032.1"/>
    </source>
</evidence>
<gene>
    <name evidence="3" type="ORF">DGYR_LOCUS7326</name>
</gene>
<dbReference type="CDD" id="cd09628">
    <property type="entry name" value="DOMON_SDR_2_like"/>
    <property type="match status" value="1"/>
</dbReference>
<dbReference type="GO" id="GO:0099072">
    <property type="term" value="P:regulation of postsynaptic membrane neurotransmitter receptor levels"/>
    <property type="evidence" value="ECO:0007669"/>
    <property type="project" value="TreeGrafter"/>
</dbReference>
<reference evidence="3 4" key="1">
    <citation type="submission" date="2020-08" db="EMBL/GenBank/DDBJ databases">
        <authorList>
            <person name="Hejnol A."/>
        </authorList>
    </citation>
    <scope>NUCLEOTIDE SEQUENCE [LARGE SCALE GENOMIC DNA]</scope>
</reference>
<dbReference type="Proteomes" id="UP000549394">
    <property type="component" value="Unassembled WGS sequence"/>
</dbReference>
<organism evidence="3 4">
    <name type="scientific">Dimorphilus gyrociliatus</name>
    <dbReference type="NCBI Taxonomy" id="2664684"/>
    <lineage>
        <taxon>Eukaryota</taxon>
        <taxon>Metazoa</taxon>
        <taxon>Spiralia</taxon>
        <taxon>Lophotrochozoa</taxon>
        <taxon>Annelida</taxon>
        <taxon>Polychaeta</taxon>
        <taxon>Polychaeta incertae sedis</taxon>
        <taxon>Dinophilidae</taxon>
        <taxon>Dimorphilus</taxon>
    </lineage>
</organism>
<dbReference type="PANTHER" id="PTHR46902">
    <property type="entry name" value="DOMON DOMAIN-CONTAINING PROTEIN FRRS1L"/>
    <property type="match status" value="1"/>
</dbReference>
<feature type="domain" description="DOMON" evidence="2">
    <location>
        <begin position="50"/>
        <end position="164"/>
    </location>
</feature>